<dbReference type="OrthoDB" id="9802016at2"/>
<dbReference type="InterPro" id="IPR036388">
    <property type="entry name" value="WH-like_DNA-bd_sf"/>
</dbReference>
<sequence>MQPLNKPLIQEQKLEISTEVLRALAHPLRMRILEFIDNNEMINVNRIYSSLELEQSITSQHLRILRQAGLVETERRGKFIHYRLRYGKLSSAIRAIGNFERAIAS</sequence>
<accession>A0A1H9BNK6</accession>
<dbReference type="SUPFAM" id="SSF46785">
    <property type="entry name" value="Winged helix' DNA-binding domain"/>
    <property type="match status" value="1"/>
</dbReference>
<evidence type="ECO:0000256" key="2">
    <source>
        <dbReference type="ARBA" id="ARBA00023125"/>
    </source>
</evidence>
<dbReference type="GO" id="GO:0003677">
    <property type="term" value="F:DNA binding"/>
    <property type="evidence" value="ECO:0007669"/>
    <property type="project" value="UniProtKB-KW"/>
</dbReference>
<dbReference type="RefSeq" id="WP_090165710.1">
    <property type="nucleotide sequence ID" value="NZ_FOFB01000003.1"/>
</dbReference>
<evidence type="ECO:0000259" key="4">
    <source>
        <dbReference type="PROSITE" id="PS50987"/>
    </source>
</evidence>
<dbReference type="InterPro" id="IPR051011">
    <property type="entry name" value="Metal_resp_trans_reg"/>
</dbReference>
<keyword evidence="3" id="KW-0804">Transcription</keyword>
<protein>
    <submittedName>
        <fullName evidence="5">Transcriptional regulator, ArsR family</fullName>
    </submittedName>
</protein>
<keyword evidence="6" id="KW-1185">Reference proteome</keyword>
<dbReference type="CDD" id="cd00090">
    <property type="entry name" value="HTH_ARSR"/>
    <property type="match status" value="1"/>
</dbReference>
<dbReference type="InterPro" id="IPR036390">
    <property type="entry name" value="WH_DNA-bd_sf"/>
</dbReference>
<dbReference type="Gene3D" id="1.10.10.10">
    <property type="entry name" value="Winged helix-like DNA-binding domain superfamily/Winged helix DNA-binding domain"/>
    <property type="match status" value="1"/>
</dbReference>
<dbReference type="PANTHER" id="PTHR43132">
    <property type="entry name" value="ARSENICAL RESISTANCE OPERON REPRESSOR ARSR-RELATED"/>
    <property type="match status" value="1"/>
</dbReference>
<dbReference type="NCBIfam" id="NF033788">
    <property type="entry name" value="HTH_metalloreg"/>
    <property type="match status" value="1"/>
</dbReference>
<dbReference type="PROSITE" id="PS50987">
    <property type="entry name" value="HTH_ARSR_2"/>
    <property type="match status" value="1"/>
</dbReference>
<evidence type="ECO:0000256" key="1">
    <source>
        <dbReference type="ARBA" id="ARBA00023015"/>
    </source>
</evidence>
<dbReference type="FunCoup" id="A0A1H9BNK6">
    <property type="interactions" value="1"/>
</dbReference>
<gene>
    <name evidence="5" type="ORF">SAMN05444359_103203</name>
</gene>
<dbReference type="InParanoid" id="A0A1H9BNK6"/>
<reference evidence="6" key="1">
    <citation type="submission" date="2016-10" db="EMBL/GenBank/DDBJ databases">
        <authorList>
            <person name="Varghese N."/>
            <person name="Submissions S."/>
        </authorList>
    </citation>
    <scope>NUCLEOTIDE SEQUENCE [LARGE SCALE GENOMIC DNA]</scope>
    <source>
        <strain evidence="6">DSM 24740</strain>
    </source>
</reference>
<proteinExistence type="predicted"/>
<dbReference type="Pfam" id="PF01022">
    <property type="entry name" value="HTH_5"/>
    <property type="match status" value="1"/>
</dbReference>
<dbReference type="InterPro" id="IPR011991">
    <property type="entry name" value="ArsR-like_HTH"/>
</dbReference>
<keyword evidence="2" id="KW-0238">DNA-binding</keyword>
<dbReference type="Proteomes" id="UP000199021">
    <property type="component" value="Unassembled WGS sequence"/>
</dbReference>
<evidence type="ECO:0000313" key="6">
    <source>
        <dbReference type="Proteomes" id="UP000199021"/>
    </source>
</evidence>
<dbReference type="EMBL" id="FOFB01000003">
    <property type="protein sequence ID" value="SEP90516.1"/>
    <property type="molecule type" value="Genomic_DNA"/>
</dbReference>
<dbReference type="SMART" id="SM00418">
    <property type="entry name" value="HTH_ARSR"/>
    <property type="match status" value="1"/>
</dbReference>
<evidence type="ECO:0000256" key="3">
    <source>
        <dbReference type="ARBA" id="ARBA00023163"/>
    </source>
</evidence>
<name>A0A1H9BNK6_9BACT</name>
<keyword evidence="1" id="KW-0805">Transcription regulation</keyword>
<dbReference type="PRINTS" id="PR00778">
    <property type="entry name" value="HTHARSR"/>
</dbReference>
<evidence type="ECO:0000313" key="5">
    <source>
        <dbReference type="EMBL" id="SEP90516.1"/>
    </source>
</evidence>
<dbReference type="PANTHER" id="PTHR43132:SF2">
    <property type="entry name" value="ARSENICAL RESISTANCE OPERON REPRESSOR ARSR-RELATED"/>
    <property type="match status" value="1"/>
</dbReference>
<dbReference type="InterPro" id="IPR001845">
    <property type="entry name" value="HTH_ArsR_DNA-bd_dom"/>
</dbReference>
<dbReference type="AlphaFoldDB" id="A0A1H9BNK6"/>
<feature type="domain" description="HTH arsR-type" evidence="4">
    <location>
        <begin position="9"/>
        <end position="104"/>
    </location>
</feature>
<organism evidence="5 6">
    <name type="scientific">Neolewinella agarilytica</name>
    <dbReference type="NCBI Taxonomy" id="478744"/>
    <lineage>
        <taxon>Bacteria</taxon>
        <taxon>Pseudomonadati</taxon>
        <taxon>Bacteroidota</taxon>
        <taxon>Saprospiria</taxon>
        <taxon>Saprospirales</taxon>
        <taxon>Lewinellaceae</taxon>
        <taxon>Neolewinella</taxon>
    </lineage>
</organism>
<dbReference type="GO" id="GO:0003700">
    <property type="term" value="F:DNA-binding transcription factor activity"/>
    <property type="evidence" value="ECO:0007669"/>
    <property type="project" value="InterPro"/>
</dbReference>